<name>A0A5B0RP71_PUCGR</name>
<sequence length="113" mass="13312">MIPPPLNPLPLQIFSLWWNDDRIPPVRFVEYFRMSLADFRWLSDELRPQLQQDPLGRGEPLSVEAQGRRGRLDPEASSRSLKNLKRFSYSKQCCLLNEEVYGVLWAHFAISFY</sequence>
<dbReference type="AlphaFoldDB" id="A0A5B0RP71"/>
<proteinExistence type="predicted"/>
<reference evidence="2 3" key="1">
    <citation type="submission" date="2019-05" db="EMBL/GenBank/DDBJ databases">
        <title>Emergence of the Ug99 lineage of the wheat stem rust pathogen through somatic hybridization.</title>
        <authorList>
            <person name="Li F."/>
            <person name="Upadhyaya N.M."/>
            <person name="Sperschneider J."/>
            <person name="Matny O."/>
            <person name="Nguyen-Phuc H."/>
            <person name="Mago R."/>
            <person name="Raley C."/>
            <person name="Miller M.E."/>
            <person name="Silverstein K.A.T."/>
            <person name="Henningsen E."/>
            <person name="Hirsch C.D."/>
            <person name="Visser B."/>
            <person name="Pretorius Z.A."/>
            <person name="Steffenson B.J."/>
            <person name="Schwessinger B."/>
            <person name="Dodds P.N."/>
            <person name="Figueroa M."/>
        </authorList>
    </citation>
    <scope>NUCLEOTIDE SEQUENCE [LARGE SCALE GENOMIC DNA]</scope>
    <source>
        <strain evidence="2 3">Ug99</strain>
    </source>
</reference>
<accession>A0A5B0RP71</accession>
<dbReference type="EMBL" id="VDEP01000171">
    <property type="protein sequence ID" value="KAA1126593.1"/>
    <property type="molecule type" value="Genomic_DNA"/>
</dbReference>
<feature type="region of interest" description="Disordered" evidence="1">
    <location>
        <begin position="51"/>
        <end position="77"/>
    </location>
</feature>
<organism evidence="2 3">
    <name type="scientific">Puccinia graminis f. sp. tritici</name>
    <dbReference type="NCBI Taxonomy" id="56615"/>
    <lineage>
        <taxon>Eukaryota</taxon>
        <taxon>Fungi</taxon>
        <taxon>Dikarya</taxon>
        <taxon>Basidiomycota</taxon>
        <taxon>Pucciniomycotina</taxon>
        <taxon>Pucciniomycetes</taxon>
        <taxon>Pucciniales</taxon>
        <taxon>Pucciniaceae</taxon>
        <taxon>Puccinia</taxon>
    </lineage>
</organism>
<evidence type="ECO:0000256" key="1">
    <source>
        <dbReference type="SAM" id="MobiDB-lite"/>
    </source>
</evidence>
<evidence type="ECO:0000313" key="2">
    <source>
        <dbReference type="EMBL" id="KAA1126593.1"/>
    </source>
</evidence>
<gene>
    <name evidence="2" type="ORF">PGTUg99_029339</name>
</gene>
<evidence type="ECO:0000313" key="3">
    <source>
        <dbReference type="Proteomes" id="UP000325313"/>
    </source>
</evidence>
<feature type="compositionally biased region" description="Basic and acidic residues" evidence="1">
    <location>
        <begin position="66"/>
        <end position="76"/>
    </location>
</feature>
<dbReference type="Proteomes" id="UP000325313">
    <property type="component" value="Unassembled WGS sequence"/>
</dbReference>
<comment type="caution">
    <text evidence="2">The sequence shown here is derived from an EMBL/GenBank/DDBJ whole genome shotgun (WGS) entry which is preliminary data.</text>
</comment>
<protein>
    <submittedName>
        <fullName evidence="2">Uncharacterized protein</fullName>
    </submittedName>
</protein>